<evidence type="ECO:0000313" key="2">
    <source>
        <dbReference type="EMBL" id="GLV54976.1"/>
    </source>
</evidence>
<organism evidence="2 3">
    <name type="scientific">Dictyobacter halimunensis</name>
    <dbReference type="NCBI Taxonomy" id="3026934"/>
    <lineage>
        <taxon>Bacteria</taxon>
        <taxon>Bacillati</taxon>
        <taxon>Chloroflexota</taxon>
        <taxon>Ktedonobacteria</taxon>
        <taxon>Ktedonobacterales</taxon>
        <taxon>Dictyobacteraceae</taxon>
        <taxon>Dictyobacter</taxon>
    </lineage>
</organism>
<evidence type="ECO:0000256" key="1">
    <source>
        <dbReference type="SAM" id="MobiDB-lite"/>
    </source>
</evidence>
<comment type="caution">
    <text evidence="2">The sequence shown here is derived from an EMBL/GenBank/DDBJ whole genome shotgun (WGS) entry which is preliminary data.</text>
</comment>
<proteinExistence type="predicted"/>
<name>A0ABQ6FL22_9CHLR</name>
<protein>
    <recommendedName>
        <fullName evidence="4">DUF4388 domain-containing protein</fullName>
    </recommendedName>
</protein>
<feature type="compositionally biased region" description="Pro residues" evidence="1">
    <location>
        <begin position="85"/>
        <end position="118"/>
    </location>
</feature>
<evidence type="ECO:0000313" key="3">
    <source>
        <dbReference type="Proteomes" id="UP001344906"/>
    </source>
</evidence>
<reference evidence="2 3" key="1">
    <citation type="submission" date="2023-02" db="EMBL/GenBank/DDBJ databases">
        <title>Dictyobacter halimunensis sp. nov., a new member of the class Ktedonobacteria from forest soil in a geothermal area.</title>
        <authorList>
            <person name="Rachmania M.K."/>
            <person name="Ningsih F."/>
            <person name="Sakai Y."/>
            <person name="Yabe S."/>
            <person name="Yokota A."/>
            <person name="Sjamsuridzal W."/>
        </authorList>
    </citation>
    <scope>NUCLEOTIDE SEQUENCE [LARGE SCALE GENOMIC DNA]</scope>
    <source>
        <strain evidence="2 3">S3.2.2.5</strain>
    </source>
</reference>
<evidence type="ECO:0008006" key="4">
    <source>
        <dbReference type="Google" id="ProtNLM"/>
    </source>
</evidence>
<dbReference type="Proteomes" id="UP001344906">
    <property type="component" value="Unassembled WGS sequence"/>
</dbReference>
<keyword evidence="3" id="KW-1185">Reference proteome</keyword>
<sequence length="251" mass="27705">MNGKAYYLDLQTLLDNLSVHGESCILSTVLKERKQMGYVVVRGGVMATCYIIEGEKVVRQGEPAYKILKQYSEWHMQLQNEQQAMPPPSVSSPGPPPATSYSQPLPPIKSGPLAPAPGPNFSAEQSPAPKPGSPSGPLPTFRRGPISGQGPPLYPSPPNNQSPTQRPYTPDGQRPGQQRSNVPMNWFPVMKRGFSQEEFMAIPSRQRMVIRMVLTMVNGRRNVEEIKAQLQLSPGTVESVLEYLRALNIIE</sequence>
<dbReference type="EMBL" id="BSRI01000001">
    <property type="protein sequence ID" value="GLV54976.1"/>
    <property type="molecule type" value="Genomic_DNA"/>
</dbReference>
<feature type="compositionally biased region" description="Pro residues" evidence="1">
    <location>
        <begin position="128"/>
        <end position="137"/>
    </location>
</feature>
<feature type="region of interest" description="Disordered" evidence="1">
    <location>
        <begin position="81"/>
        <end position="183"/>
    </location>
</feature>
<gene>
    <name evidence="2" type="ORF">KDH_18230</name>
</gene>
<accession>A0ABQ6FL22</accession>